<name>A0A329RKR5_9STRA</name>
<feature type="region of interest" description="Disordered" evidence="1">
    <location>
        <begin position="87"/>
        <end position="107"/>
    </location>
</feature>
<accession>A0A329RKR5</accession>
<organism evidence="2 3">
    <name type="scientific">Phytophthora cactorum</name>
    <dbReference type="NCBI Taxonomy" id="29920"/>
    <lineage>
        <taxon>Eukaryota</taxon>
        <taxon>Sar</taxon>
        <taxon>Stramenopiles</taxon>
        <taxon>Oomycota</taxon>
        <taxon>Peronosporomycetes</taxon>
        <taxon>Peronosporales</taxon>
        <taxon>Peronosporaceae</taxon>
        <taxon>Phytophthora</taxon>
    </lineage>
</organism>
<dbReference type="OrthoDB" id="131929at2759"/>
<dbReference type="VEuPathDB" id="FungiDB:PC110_g19760"/>
<evidence type="ECO:0000256" key="1">
    <source>
        <dbReference type="SAM" id="MobiDB-lite"/>
    </source>
</evidence>
<feature type="compositionally biased region" description="Basic and acidic residues" evidence="1">
    <location>
        <begin position="97"/>
        <end position="107"/>
    </location>
</feature>
<keyword evidence="3" id="KW-1185">Reference proteome</keyword>
<dbReference type="EMBL" id="MJFZ01000988">
    <property type="protein sequence ID" value="RAW23808.1"/>
    <property type="molecule type" value="Genomic_DNA"/>
</dbReference>
<evidence type="ECO:0000313" key="2">
    <source>
        <dbReference type="EMBL" id="RAW23808.1"/>
    </source>
</evidence>
<sequence>MVKLAPSWCEATAVSTIIGFLCAETWVISHTCLMNAETDACNSRSRRTSALICPCHGKWWMPQGEWRYPRYASSRSWSDFGPSACLRSDGATPPYRAAKDRPTENRFGRVPSFDEVSASIATVDS</sequence>
<proteinExistence type="predicted"/>
<reference evidence="2 3" key="1">
    <citation type="submission" date="2018-01" db="EMBL/GenBank/DDBJ databases">
        <title>Draft genome of the strawberry crown rot pathogen Phytophthora cactorum.</title>
        <authorList>
            <person name="Armitage A.D."/>
            <person name="Lysoe E."/>
            <person name="Nellist C.F."/>
            <person name="Harrison R.J."/>
            <person name="Brurberg M.B."/>
        </authorList>
    </citation>
    <scope>NUCLEOTIDE SEQUENCE [LARGE SCALE GENOMIC DNA]</scope>
    <source>
        <strain evidence="2 3">10300</strain>
    </source>
</reference>
<comment type="caution">
    <text evidence="2">The sequence shown here is derived from an EMBL/GenBank/DDBJ whole genome shotgun (WGS) entry which is preliminary data.</text>
</comment>
<dbReference type="AlphaFoldDB" id="A0A329RKR5"/>
<protein>
    <submittedName>
        <fullName evidence="2">Uncharacterized protein</fullName>
    </submittedName>
</protein>
<dbReference type="Proteomes" id="UP000251314">
    <property type="component" value="Unassembled WGS sequence"/>
</dbReference>
<gene>
    <name evidence="2" type="ORF">PC110_g19760</name>
</gene>
<evidence type="ECO:0000313" key="3">
    <source>
        <dbReference type="Proteomes" id="UP000251314"/>
    </source>
</evidence>